<dbReference type="PANTHER" id="PTHR28066">
    <property type="entry name" value="37S RIBOSOMAL PROTEIN MRP10, MITOCHONDRIAL"/>
    <property type="match status" value="1"/>
</dbReference>
<name>A0A1L9TST6_9EURO</name>
<dbReference type="GeneID" id="63757398"/>
<comment type="similarity">
    <text evidence="1">Belongs to the mitochondrion-specific ribosomal protein mS37 family.</text>
</comment>
<dbReference type="EMBL" id="KV878583">
    <property type="protein sequence ID" value="OJJ62438.1"/>
    <property type="molecule type" value="Genomic_DNA"/>
</dbReference>
<organism evidence="2 3">
    <name type="scientific">Aspergillus sydowii CBS 593.65</name>
    <dbReference type="NCBI Taxonomy" id="1036612"/>
    <lineage>
        <taxon>Eukaryota</taxon>
        <taxon>Fungi</taxon>
        <taxon>Dikarya</taxon>
        <taxon>Ascomycota</taxon>
        <taxon>Pezizomycotina</taxon>
        <taxon>Eurotiomycetes</taxon>
        <taxon>Eurotiomycetidae</taxon>
        <taxon>Eurotiales</taxon>
        <taxon>Aspergillaceae</taxon>
        <taxon>Aspergillus</taxon>
        <taxon>Aspergillus subgen. Nidulantes</taxon>
    </lineage>
</organism>
<dbReference type="GO" id="GO:0003735">
    <property type="term" value="F:structural constituent of ribosome"/>
    <property type="evidence" value="ECO:0007669"/>
    <property type="project" value="InterPro"/>
</dbReference>
<dbReference type="PIRSF" id="PIRSF037706">
    <property type="entry name" value="MRP10"/>
    <property type="match status" value="1"/>
</dbReference>
<keyword evidence="1" id="KW-0496">Mitochondrion</keyword>
<keyword evidence="1" id="KW-0689">Ribosomal protein</keyword>
<reference evidence="3" key="1">
    <citation type="journal article" date="2017" name="Genome Biol.">
        <title>Comparative genomics reveals high biological diversity and specific adaptations in the industrially and medically important fungal genus Aspergillus.</title>
        <authorList>
            <person name="de Vries R.P."/>
            <person name="Riley R."/>
            <person name="Wiebenga A."/>
            <person name="Aguilar-Osorio G."/>
            <person name="Amillis S."/>
            <person name="Uchima C.A."/>
            <person name="Anderluh G."/>
            <person name="Asadollahi M."/>
            <person name="Askin M."/>
            <person name="Barry K."/>
            <person name="Battaglia E."/>
            <person name="Bayram O."/>
            <person name="Benocci T."/>
            <person name="Braus-Stromeyer S.A."/>
            <person name="Caldana C."/>
            <person name="Canovas D."/>
            <person name="Cerqueira G.C."/>
            <person name="Chen F."/>
            <person name="Chen W."/>
            <person name="Choi C."/>
            <person name="Clum A."/>
            <person name="Dos Santos R.A."/>
            <person name="Damasio A.R."/>
            <person name="Diallinas G."/>
            <person name="Emri T."/>
            <person name="Fekete E."/>
            <person name="Flipphi M."/>
            <person name="Freyberg S."/>
            <person name="Gallo A."/>
            <person name="Gournas C."/>
            <person name="Habgood R."/>
            <person name="Hainaut M."/>
            <person name="Harispe M.L."/>
            <person name="Henrissat B."/>
            <person name="Hilden K.S."/>
            <person name="Hope R."/>
            <person name="Hossain A."/>
            <person name="Karabika E."/>
            <person name="Karaffa L."/>
            <person name="Karanyi Z."/>
            <person name="Krasevec N."/>
            <person name="Kuo A."/>
            <person name="Kusch H."/>
            <person name="LaButti K."/>
            <person name="Lagendijk E.L."/>
            <person name="Lapidus A."/>
            <person name="Levasseur A."/>
            <person name="Lindquist E."/>
            <person name="Lipzen A."/>
            <person name="Logrieco A.F."/>
            <person name="MacCabe A."/>
            <person name="Maekelae M.R."/>
            <person name="Malavazi I."/>
            <person name="Melin P."/>
            <person name="Meyer V."/>
            <person name="Mielnichuk N."/>
            <person name="Miskei M."/>
            <person name="Molnar A.P."/>
            <person name="Mule G."/>
            <person name="Ngan C.Y."/>
            <person name="Orejas M."/>
            <person name="Orosz E."/>
            <person name="Ouedraogo J.P."/>
            <person name="Overkamp K.M."/>
            <person name="Park H.-S."/>
            <person name="Perrone G."/>
            <person name="Piumi F."/>
            <person name="Punt P.J."/>
            <person name="Ram A.F."/>
            <person name="Ramon A."/>
            <person name="Rauscher S."/>
            <person name="Record E."/>
            <person name="Riano-Pachon D.M."/>
            <person name="Robert V."/>
            <person name="Roehrig J."/>
            <person name="Ruller R."/>
            <person name="Salamov A."/>
            <person name="Salih N.S."/>
            <person name="Samson R.A."/>
            <person name="Sandor E."/>
            <person name="Sanguinetti M."/>
            <person name="Schuetze T."/>
            <person name="Sepcic K."/>
            <person name="Shelest E."/>
            <person name="Sherlock G."/>
            <person name="Sophianopoulou V."/>
            <person name="Squina F.M."/>
            <person name="Sun H."/>
            <person name="Susca A."/>
            <person name="Todd R.B."/>
            <person name="Tsang A."/>
            <person name="Unkles S.E."/>
            <person name="van de Wiele N."/>
            <person name="van Rossen-Uffink D."/>
            <person name="Oliveira J.V."/>
            <person name="Vesth T.C."/>
            <person name="Visser J."/>
            <person name="Yu J.-H."/>
            <person name="Zhou M."/>
            <person name="Andersen M.R."/>
            <person name="Archer D.B."/>
            <person name="Baker S.E."/>
            <person name="Benoit I."/>
            <person name="Brakhage A.A."/>
            <person name="Braus G.H."/>
            <person name="Fischer R."/>
            <person name="Frisvad J.C."/>
            <person name="Goldman G.H."/>
            <person name="Houbraken J."/>
            <person name="Oakley B."/>
            <person name="Pocsi I."/>
            <person name="Scazzocchio C."/>
            <person name="Seiboth B."/>
            <person name="vanKuyk P.A."/>
            <person name="Wortman J."/>
            <person name="Dyer P.S."/>
            <person name="Grigoriev I.V."/>
        </authorList>
    </citation>
    <scope>NUCLEOTIDE SEQUENCE [LARGE SCALE GENOMIC DNA]</scope>
    <source>
        <strain evidence="3">CBS 593.65</strain>
    </source>
</reference>
<comment type="function">
    <text evidence="1">Component of the mitochondrial ribosome (mitoribosome), a dedicated translation machinery responsible for the synthesis of mitochondrial genome-encoded proteins, including at least some of the essential transmembrane subunits of the mitochondrial respiratory chain. The mitoribosomes are attached to the mitochondrial inner membrane and translation products are cotranslationally integrated into the membrane.</text>
</comment>
<accession>A0A1L9TST6</accession>
<dbReference type="AlphaFoldDB" id="A0A1L9TST6"/>
<dbReference type="InterPro" id="IPR017264">
    <property type="entry name" value="Ribosomal_mS37_fun"/>
</dbReference>
<comment type="subcellular location">
    <subcellularLocation>
        <location evidence="1">Mitochondrion</location>
    </subcellularLocation>
</comment>
<sequence>MPPKNVSTRLNPVRLNSITHLRVRAPVSNELSPCAAVMSAMLSCWASAGPKEGCVALEQQLRECMDSHKPKTTKRNAINYHLMRMYPKVVGPKKKKT</sequence>
<keyword evidence="1" id="KW-0687">Ribonucleoprotein</keyword>
<dbReference type="GO" id="GO:0005763">
    <property type="term" value="C:mitochondrial small ribosomal subunit"/>
    <property type="evidence" value="ECO:0007669"/>
    <property type="project" value="TreeGrafter"/>
</dbReference>
<dbReference type="STRING" id="1036612.A0A1L9TST6"/>
<gene>
    <name evidence="2" type="ORF">ASPSYDRAFT_143259</name>
</gene>
<dbReference type="GO" id="GO:0032543">
    <property type="term" value="P:mitochondrial translation"/>
    <property type="evidence" value="ECO:0007669"/>
    <property type="project" value="InterPro"/>
</dbReference>
<protein>
    <recommendedName>
        <fullName evidence="1">Small ribosomal subunit protein mS37</fullName>
    </recommendedName>
</protein>
<evidence type="ECO:0000313" key="2">
    <source>
        <dbReference type="EMBL" id="OJJ62438.1"/>
    </source>
</evidence>
<dbReference type="RefSeq" id="XP_040706244.1">
    <property type="nucleotide sequence ID" value="XM_040841325.1"/>
</dbReference>
<keyword evidence="3" id="KW-1185">Reference proteome</keyword>
<dbReference type="Proteomes" id="UP000184356">
    <property type="component" value="Unassembled WGS sequence"/>
</dbReference>
<evidence type="ECO:0000313" key="3">
    <source>
        <dbReference type="Proteomes" id="UP000184356"/>
    </source>
</evidence>
<dbReference type="VEuPathDB" id="FungiDB:ASPSYDRAFT_143259"/>
<dbReference type="PANTHER" id="PTHR28066:SF1">
    <property type="entry name" value="SMALL RIBOSOMAL SUBUNIT PROTEIN MS37"/>
    <property type="match status" value="1"/>
</dbReference>
<comment type="subunit">
    <text evidence="1">Component of the mitochondrial small ribosomal subunit.</text>
</comment>
<proteinExistence type="inferred from homology"/>
<dbReference type="OrthoDB" id="2210at2759"/>
<evidence type="ECO:0000256" key="1">
    <source>
        <dbReference type="PIRNR" id="PIRNR037706"/>
    </source>
</evidence>